<evidence type="ECO:0000313" key="3">
    <source>
        <dbReference type="Proteomes" id="UP001145742"/>
    </source>
</evidence>
<dbReference type="PANTHER" id="PTHR33332">
    <property type="entry name" value="REVERSE TRANSCRIPTASE DOMAIN-CONTAINING PROTEIN"/>
    <property type="match status" value="1"/>
</dbReference>
<keyword evidence="3" id="KW-1185">Reference proteome</keyword>
<protein>
    <submittedName>
        <fullName evidence="2">Uncharacterized protein</fullName>
    </submittedName>
</protein>
<comment type="caution">
    <text evidence="2">The sequence shown here is derived from an EMBL/GenBank/DDBJ whole genome shotgun (WGS) entry which is preliminary data.</text>
</comment>
<organism evidence="2 3">
    <name type="scientific">Willisornis vidua</name>
    <name type="common">Xingu scale-backed antbird</name>
    <dbReference type="NCBI Taxonomy" id="1566151"/>
    <lineage>
        <taxon>Eukaryota</taxon>
        <taxon>Metazoa</taxon>
        <taxon>Chordata</taxon>
        <taxon>Craniata</taxon>
        <taxon>Vertebrata</taxon>
        <taxon>Euteleostomi</taxon>
        <taxon>Archelosauria</taxon>
        <taxon>Archosauria</taxon>
        <taxon>Dinosauria</taxon>
        <taxon>Saurischia</taxon>
        <taxon>Theropoda</taxon>
        <taxon>Coelurosauria</taxon>
        <taxon>Aves</taxon>
        <taxon>Neognathae</taxon>
        <taxon>Neoaves</taxon>
        <taxon>Telluraves</taxon>
        <taxon>Australaves</taxon>
        <taxon>Passeriformes</taxon>
        <taxon>Thamnophilidae</taxon>
        <taxon>Willisornis</taxon>
    </lineage>
</organism>
<evidence type="ECO:0000256" key="1">
    <source>
        <dbReference type="SAM" id="MobiDB-lite"/>
    </source>
</evidence>
<proteinExistence type="predicted"/>
<accession>A0ABQ9D2D0</accession>
<feature type="region of interest" description="Disordered" evidence="1">
    <location>
        <begin position="281"/>
        <end position="306"/>
    </location>
</feature>
<name>A0ABQ9D2D0_9PASS</name>
<dbReference type="Proteomes" id="UP001145742">
    <property type="component" value="Unassembled WGS sequence"/>
</dbReference>
<gene>
    <name evidence="2" type="ORF">WISP_91909</name>
</gene>
<reference evidence="2" key="1">
    <citation type="submission" date="2019-10" db="EMBL/GenBank/DDBJ databases">
        <authorList>
            <person name="Soares A.E.R."/>
            <person name="Aleixo A."/>
            <person name="Schneider P."/>
            <person name="Miyaki C.Y."/>
            <person name="Schneider M.P."/>
            <person name="Mello C."/>
            <person name="Vasconcelos A.T.R."/>
        </authorList>
    </citation>
    <scope>NUCLEOTIDE SEQUENCE</scope>
    <source>
        <tissue evidence="2">Muscle</tissue>
    </source>
</reference>
<sequence>MCKLVQSLKAEHLSCLDSPVPLQSSLGEQMTHMVDRGSRKLFKNTKSSRKLSGHCENFAMSFNWNRCRPYLGGFLAAMCKDPPGRALAIILLEKFAFCGVDECALCWIKNCIDGWAQSRHGLSDIKLAASQYWGFPRLSTRADLFNVFINSLDKGIKATLPKFTDDTKLGRSVDLLEDRKALKKDMEKVDWWTEGKRFNNMMQKDVEVLECVQRRSTKLVKGMEHESYEEQLKELVVTYLVDEEKAVDVVYLDLAKPLTPSPIAYSWKRWQPMAWAALQAGDRAAGEQPSRKGPGGSDCRRLNMSQQSAHVAKKANGILVCIRNSGQQN</sequence>
<dbReference type="EMBL" id="WHWB01034150">
    <property type="protein sequence ID" value="KAJ7413273.1"/>
    <property type="molecule type" value="Genomic_DNA"/>
</dbReference>
<evidence type="ECO:0000313" key="2">
    <source>
        <dbReference type="EMBL" id="KAJ7413273.1"/>
    </source>
</evidence>